<protein>
    <submittedName>
        <fullName evidence="5">PAS domain S-box protein</fullName>
    </submittedName>
</protein>
<dbReference type="RefSeq" id="WP_200333741.1">
    <property type="nucleotide sequence ID" value="NZ_CP066786.1"/>
</dbReference>
<dbReference type="SMART" id="SM00086">
    <property type="entry name" value="PAC"/>
    <property type="match status" value="7"/>
</dbReference>
<dbReference type="GO" id="GO:0006355">
    <property type="term" value="P:regulation of DNA-templated transcription"/>
    <property type="evidence" value="ECO:0007669"/>
    <property type="project" value="InterPro"/>
</dbReference>
<dbReference type="PROSITE" id="PS50883">
    <property type="entry name" value="EAL"/>
    <property type="match status" value="1"/>
</dbReference>
<dbReference type="Gene3D" id="2.10.70.100">
    <property type="match status" value="2"/>
</dbReference>
<dbReference type="SMART" id="SM00267">
    <property type="entry name" value="GGDEF"/>
    <property type="match status" value="1"/>
</dbReference>
<dbReference type="Gene3D" id="3.30.450.20">
    <property type="entry name" value="PAS domain"/>
    <property type="match status" value="7"/>
</dbReference>
<feature type="domain" description="PAC" evidence="2">
    <location>
        <begin position="515"/>
        <end position="568"/>
    </location>
</feature>
<dbReference type="Proteomes" id="UP000596083">
    <property type="component" value="Chromosome"/>
</dbReference>
<dbReference type="InterPro" id="IPR052155">
    <property type="entry name" value="Biofilm_reg_signaling"/>
</dbReference>
<dbReference type="InterPro" id="IPR043128">
    <property type="entry name" value="Rev_trsase/Diguanyl_cyclase"/>
</dbReference>
<feature type="domain" description="PAC" evidence="2">
    <location>
        <begin position="643"/>
        <end position="695"/>
    </location>
</feature>
<dbReference type="InterPro" id="IPR001633">
    <property type="entry name" value="EAL_dom"/>
</dbReference>
<dbReference type="InterPro" id="IPR029787">
    <property type="entry name" value="Nucleotide_cyclase"/>
</dbReference>
<dbReference type="SMART" id="SM00052">
    <property type="entry name" value="EAL"/>
    <property type="match status" value="1"/>
</dbReference>
<dbReference type="SUPFAM" id="SSF141868">
    <property type="entry name" value="EAL domain-like"/>
    <property type="match status" value="1"/>
</dbReference>
<dbReference type="InterPro" id="IPR000700">
    <property type="entry name" value="PAS-assoc_C"/>
</dbReference>
<dbReference type="SUPFAM" id="SSF55781">
    <property type="entry name" value="GAF domain-like"/>
    <property type="match status" value="1"/>
</dbReference>
<dbReference type="CDD" id="cd00130">
    <property type="entry name" value="PAS"/>
    <property type="match status" value="7"/>
</dbReference>
<feature type="domain" description="EAL" evidence="3">
    <location>
        <begin position="1260"/>
        <end position="1516"/>
    </location>
</feature>
<feature type="domain" description="PAS" evidence="1">
    <location>
        <begin position="954"/>
        <end position="1027"/>
    </location>
</feature>
<dbReference type="PANTHER" id="PTHR44757:SF4">
    <property type="entry name" value="DIGUANYLATE CYCLASE DGCE-RELATED"/>
    <property type="match status" value="1"/>
</dbReference>
<evidence type="ECO:0000259" key="1">
    <source>
        <dbReference type="PROSITE" id="PS50112"/>
    </source>
</evidence>
<dbReference type="FunFam" id="3.30.70.270:FF:000001">
    <property type="entry name" value="Diguanylate cyclase domain protein"/>
    <property type="match status" value="1"/>
</dbReference>
<dbReference type="PANTHER" id="PTHR44757">
    <property type="entry name" value="DIGUANYLATE CYCLASE DGCP"/>
    <property type="match status" value="1"/>
</dbReference>
<feature type="domain" description="GGDEF" evidence="4">
    <location>
        <begin position="1116"/>
        <end position="1249"/>
    </location>
</feature>
<dbReference type="Pfam" id="PF01590">
    <property type="entry name" value="GAF"/>
    <property type="match status" value="1"/>
</dbReference>
<dbReference type="InterPro" id="IPR000160">
    <property type="entry name" value="GGDEF_dom"/>
</dbReference>
<dbReference type="SMART" id="SM00091">
    <property type="entry name" value="PAS"/>
    <property type="match status" value="6"/>
</dbReference>
<evidence type="ECO:0000259" key="4">
    <source>
        <dbReference type="PROSITE" id="PS50887"/>
    </source>
</evidence>
<dbReference type="Pfam" id="PF00990">
    <property type="entry name" value="GGDEF"/>
    <property type="match status" value="1"/>
</dbReference>
<dbReference type="PROSITE" id="PS50112">
    <property type="entry name" value="PAS"/>
    <property type="match status" value="4"/>
</dbReference>
<dbReference type="InterPro" id="IPR013767">
    <property type="entry name" value="PAS_fold"/>
</dbReference>
<dbReference type="NCBIfam" id="TIGR00254">
    <property type="entry name" value="GGDEF"/>
    <property type="match status" value="1"/>
</dbReference>
<dbReference type="CDD" id="cd01948">
    <property type="entry name" value="EAL"/>
    <property type="match status" value="1"/>
</dbReference>
<dbReference type="InterPro" id="IPR035919">
    <property type="entry name" value="EAL_sf"/>
</dbReference>
<feature type="domain" description="PAC" evidence="2">
    <location>
        <begin position="901"/>
        <end position="953"/>
    </location>
</feature>
<dbReference type="InterPro" id="IPR003018">
    <property type="entry name" value="GAF"/>
</dbReference>
<gene>
    <name evidence="5" type="ORF">JET14_11840</name>
</gene>
<feature type="domain" description="PAC" evidence="2">
    <location>
        <begin position="258"/>
        <end position="310"/>
    </location>
</feature>
<name>A0A7T7HH37_9HYPH</name>
<accession>A0A7T7HH37</accession>
<feature type="domain" description="PAS" evidence="1">
    <location>
        <begin position="185"/>
        <end position="255"/>
    </location>
</feature>
<dbReference type="Gene3D" id="3.30.450.40">
    <property type="match status" value="1"/>
</dbReference>
<feature type="domain" description="PAC" evidence="2">
    <location>
        <begin position="1032"/>
        <end position="1084"/>
    </location>
</feature>
<dbReference type="Gene3D" id="3.20.20.450">
    <property type="entry name" value="EAL domain"/>
    <property type="match status" value="1"/>
</dbReference>
<feature type="domain" description="PAC" evidence="2">
    <location>
        <begin position="772"/>
        <end position="825"/>
    </location>
</feature>
<dbReference type="NCBIfam" id="TIGR00229">
    <property type="entry name" value="sensory_box"/>
    <property type="match status" value="6"/>
</dbReference>
<dbReference type="CDD" id="cd01949">
    <property type="entry name" value="GGDEF"/>
    <property type="match status" value="1"/>
</dbReference>
<dbReference type="InterPro" id="IPR001610">
    <property type="entry name" value="PAC"/>
</dbReference>
<dbReference type="SUPFAM" id="SSF55073">
    <property type="entry name" value="Nucleotide cyclase"/>
    <property type="match status" value="1"/>
</dbReference>
<proteinExistence type="predicted"/>
<dbReference type="EMBL" id="CP066786">
    <property type="protein sequence ID" value="QQM29032.1"/>
    <property type="molecule type" value="Genomic_DNA"/>
</dbReference>
<dbReference type="PROSITE" id="PS50887">
    <property type="entry name" value="GGDEF"/>
    <property type="match status" value="1"/>
</dbReference>
<reference evidence="5 6" key="1">
    <citation type="submission" date="2020-12" db="EMBL/GenBank/DDBJ databases">
        <authorList>
            <person name="Zheng R.K."/>
            <person name="Sun C.M."/>
        </authorList>
    </citation>
    <scope>NUCLEOTIDE SEQUENCE [LARGE SCALE GENOMIC DNA]</scope>
    <source>
        <strain evidence="5 6">ZRK001</strain>
    </source>
</reference>
<dbReference type="SMART" id="SM00065">
    <property type="entry name" value="GAF"/>
    <property type="match status" value="1"/>
</dbReference>
<sequence length="1521" mass="170979">MNRRQTTEVTQQMADRATETDIDRLSAYERLRRLDTAPAAELDALTEAAALVCGTPISLITLLNEDTQWFKANYGLEDVSETDRSISFCTHALQGEQLMEVEDATRDRRFSQNPLVTDGLRIRFYAGVPLQLSDGERVGTLCVVDQKPKTLSAHQKEILGHLARAAAKALEARLLALHERELLGVEAEARSILENSPDAILTMDTAGTIRQWNAAAERLFGYSADAAIGRPLSLIVAPEHLEAQTDLAARLADGAATRNLRTERLHRTGRRVPVSVSLGPVISEDGALTGATEIIRDISEVVKTQRELEAAERRIERLYRATPAMLHSTDPTGTILSVSDRWLDVMKYNREEVIGRKLAEFLTPESARISRTEVLPAFLFDGHCENVRYQMVTRAGQVLDVLLSAILERDSAGNPLRIISTIEDVTQRRRAENALIEERRRLQQIIEATRSGTWEWNVQTGELRLNHLWAEIIGYERDELEPIDMATWAGRLHPDDRATHELELSRHLRGKAEVYDCEARLRHKSGDWVWAVARGRVLTWTEGGMPEWMFGTLSDITRQKHEEGELRQSREFLERTGNLAGVGGWEVDLAQQKIYWSEETCRIHGVETGYSPSMEEAIAYYAPEARAVIEAAVETSIETGAPWDIELPLIRADGKQIWVRTAGSAEFDSNRTPVRLIGAFQDISEQVEQRVELEKLNERMAIATENGRIGVWDANLVTGKTHYSNIWCALIGYRPDEISDSGAEWLKFIHPDDVERARTADVAHIRGDAPYFEEEFRMRHKDGRWIWIMDRGRVVERGEDGAPRRMIGTHTDITARKRAEEERLLMSERMTIATNSGGIGIWEMEIDRRIAHWDALMYRLYGVDISDGNDIGDVWRRAVHPEDRERVERAVFRTVETGEHLDEEYRIILPDGAHRHLHIAANLVRDKTGKPSRVIGAAWDVTARRQMTLDLAEQHELMRVTLNSIGDAVITTDAAGRIRWLNPVAERMTGWSVEEAAGEPSDRIFSILNEETREAAPDPIAACLDRGQVVGLAENTLLVARRGLEYSIEDSAAPIRSSEGEILGAVLVFHDVSEQRRLSREMTYRASHDPLTGLLNRSEFDRRLQRVFETAQEADTSSVLLYIDLDQFKIVNDTCGHTVGDTLLKRVTQLMQECLRKRDTFARLGGDEFAVLLEHCTAEDGRRIAQTICDRMGAFRFVHDDRQFRVGASIGLVPLDRRSTSVSAVLQAADTSCYVAKESGRNRVHVWEESDETLRLRSGETRWAARIERALQEEAFVFYAQAIAPMNQDRPSIRHIELLLRMVDDDGEIVAPGAFLPAAERFSLVTRIDRWVLDKALEQIDASGLAGGRARLCVNLSGQSLGDLAFHKEALDLLDAAGGPICHSLCIEITETAVVTNMEEAAAFLEDLRRRGIAIALDDFGAGSSSFGYLKHFALDYLKIDGQFIRELLSDPLNEATIKCFVEVARVLGLETIAEHVGDAPTCTRLRDYGVDFAQGFFIHEPEPLDDLLQRLDLSLEDASG</sequence>
<dbReference type="SUPFAM" id="SSF55785">
    <property type="entry name" value="PYP-like sensor domain (PAS domain)"/>
    <property type="match status" value="7"/>
</dbReference>
<dbReference type="InterPro" id="IPR029016">
    <property type="entry name" value="GAF-like_dom_sf"/>
</dbReference>
<dbReference type="Gene3D" id="3.30.70.270">
    <property type="match status" value="1"/>
</dbReference>
<evidence type="ECO:0000259" key="2">
    <source>
        <dbReference type="PROSITE" id="PS50113"/>
    </source>
</evidence>
<dbReference type="Pfam" id="PF13426">
    <property type="entry name" value="PAS_9"/>
    <property type="match status" value="1"/>
</dbReference>
<evidence type="ECO:0000313" key="5">
    <source>
        <dbReference type="EMBL" id="QQM29032.1"/>
    </source>
</evidence>
<feature type="domain" description="PAS" evidence="1">
    <location>
        <begin position="438"/>
        <end position="511"/>
    </location>
</feature>
<dbReference type="Pfam" id="PF00989">
    <property type="entry name" value="PAS"/>
    <property type="match status" value="2"/>
</dbReference>
<evidence type="ECO:0000259" key="3">
    <source>
        <dbReference type="PROSITE" id="PS50883"/>
    </source>
</evidence>
<evidence type="ECO:0000313" key="6">
    <source>
        <dbReference type="Proteomes" id="UP000596083"/>
    </source>
</evidence>
<dbReference type="PROSITE" id="PS50113">
    <property type="entry name" value="PAC"/>
    <property type="match status" value="7"/>
</dbReference>
<dbReference type="InterPro" id="IPR035965">
    <property type="entry name" value="PAS-like_dom_sf"/>
</dbReference>
<dbReference type="KEGG" id="mlut:JET14_11840"/>
<feature type="domain" description="PAC" evidence="2">
    <location>
        <begin position="385"/>
        <end position="437"/>
    </location>
</feature>
<dbReference type="InterPro" id="IPR013655">
    <property type="entry name" value="PAS_fold_3"/>
</dbReference>
<dbReference type="Pfam" id="PF00563">
    <property type="entry name" value="EAL"/>
    <property type="match status" value="1"/>
</dbReference>
<dbReference type="InterPro" id="IPR000014">
    <property type="entry name" value="PAS"/>
</dbReference>
<feature type="domain" description="PAS" evidence="1">
    <location>
        <begin position="311"/>
        <end position="366"/>
    </location>
</feature>
<organism evidence="5 6">
    <name type="scientific">Martelella lutilitoris</name>
    <dbReference type="NCBI Taxonomy" id="2583532"/>
    <lineage>
        <taxon>Bacteria</taxon>
        <taxon>Pseudomonadati</taxon>
        <taxon>Pseudomonadota</taxon>
        <taxon>Alphaproteobacteria</taxon>
        <taxon>Hyphomicrobiales</taxon>
        <taxon>Aurantimonadaceae</taxon>
        <taxon>Martelella</taxon>
    </lineage>
</organism>
<dbReference type="Pfam" id="PF08447">
    <property type="entry name" value="PAS_3"/>
    <property type="match status" value="4"/>
</dbReference>
<dbReference type="GO" id="GO:0003824">
    <property type="term" value="F:catalytic activity"/>
    <property type="evidence" value="ECO:0007669"/>
    <property type="project" value="UniProtKB-ARBA"/>
</dbReference>